<accession>A0A2I1G8N3</accession>
<dbReference type="InterPro" id="IPR026894">
    <property type="entry name" value="DnaJ_X"/>
</dbReference>
<evidence type="ECO:0000313" key="3">
    <source>
        <dbReference type="Proteomes" id="UP000234323"/>
    </source>
</evidence>
<dbReference type="Pfam" id="PF14308">
    <property type="entry name" value="DnaJ-X"/>
    <property type="match status" value="1"/>
</dbReference>
<dbReference type="Proteomes" id="UP000234323">
    <property type="component" value="Unassembled WGS sequence"/>
</dbReference>
<sequence length="339" mass="39617">MDLFSELKRIKQQFESDEISKEEYDQRQMSILNKWTGELKNHSHVVNKSKELDLYETLQLTPSATEADIKSKYKKLALKYHPDKNGSTKTEEWTNLLKAYQTLSDKNSRALYDNFGTVVNNFMDKASFNCYVGGEFWKPYIGNLEIGLWLFSFMDSKLGYVMSAEQKERRHNTRVFSIVRYLQDKLSQFPKHDDESFKQSLRQEAQRLLAEPNGKELLSLLGDIYMSEAAAHRGESLEESNISNVISFLTSNFWLFGSFIYRFLLVMVKKMNQEEIQKIIWKLSISEISSIAHETCEKALKEYSKEKSYSLSLLGEVWVENYKVYTIKIKRIISLSKIV</sequence>
<dbReference type="InterPro" id="IPR036869">
    <property type="entry name" value="J_dom_sf"/>
</dbReference>
<feature type="domain" description="J" evidence="1">
    <location>
        <begin position="53"/>
        <end position="116"/>
    </location>
</feature>
<dbReference type="InterPro" id="IPR001623">
    <property type="entry name" value="DnaJ_domain"/>
</dbReference>
<dbReference type="VEuPathDB" id="FungiDB:RhiirA1_4156"/>
<name>A0A2I1G8N3_9GLOM</name>
<proteinExistence type="predicted"/>
<dbReference type="VEuPathDB" id="FungiDB:RhiirFUN_003288"/>
<evidence type="ECO:0000259" key="1">
    <source>
        <dbReference type="PROSITE" id="PS50076"/>
    </source>
</evidence>
<dbReference type="Gene3D" id="1.10.287.110">
    <property type="entry name" value="DnaJ domain"/>
    <property type="match status" value="1"/>
</dbReference>
<evidence type="ECO:0000313" key="2">
    <source>
        <dbReference type="EMBL" id="PKY42949.1"/>
    </source>
</evidence>
<dbReference type="PROSITE" id="PS50076">
    <property type="entry name" value="DNAJ_2"/>
    <property type="match status" value="1"/>
</dbReference>
<dbReference type="SUPFAM" id="SSF46565">
    <property type="entry name" value="Chaperone J-domain"/>
    <property type="match status" value="1"/>
</dbReference>
<dbReference type="CDD" id="cd06257">
    <property type="entry name" value="DnaJ"/>
    <property type="match status" value="1"/>
</dbReference>
<dbReference type="Pfam" id="PF00226">
    <property type="entry name" value="DnaJ"/>
    <property type="match status" value="1"/>
</dbReference>
<organism evidence="2 3">
    <name type="scientific">Rhizophagus irregularis</name>
    <dbReference type="NCBI Taxonomy" id="588596"/>
    <lineage>
        <taxon>Eukaryota</taxon>
        <taxon>Fungi</taxon>
        <taxon>Fungi incertae sedis</taxon>
        <taxon>Mucoromycota</taxon>
        <taxon>Glomeromycotina</taxon>
        <taxon>Glomeromycetes</taxon>
        <taxon>Glomerales</taxon>
        <taxon>Glomeraceae</taxon>
        <taxon>Rhizophagus</taxon>
    </lineage>
</organism>
<protein>
    <submittedName>
        <fullName evidence="2">DnaJ-domain-containing protein</fullName>
    </submittedName>
</protein>
<dbReference type="AlphaFoldDB" id="A0A2I1G8N3"/>
<dbReference type="PANTHER" id="PTHR44094">
    <property type="entry name" value="DNAJ HEAT SHOCK N-TERMINAL DOMAIN-CONTAINING PROTEIN"/>
    <property type="match status" value="1"/>
</dbReference>
<comment type="caution">
    <text evidence="2">The sequence shown here is derived from an EMBL/GenBank/DDBJ whole genome shotgun (WGS) entry which is preliminary data.</text>
</comment>
<dbReference type="InterPro" id="IPR052423">
    <property type="entry name" value="EMIR"/>
</dbReference>
<gene>
    <name evidence="2" type="ORF">RhiirA4_398143</name>
</gene>
<dbReference type="EMBL" id="LLXI01000226">
    <property type="protein sequence ID" value="PKY42949.1"/>
    <property type="molecule type" value="Genomic_DNA"/>
</dbReference>
<dbReference type="VEuPathDB" id="FungiDB:FUN_021457"/>
<keyword evidence="3" id="KW-1185">Reference proteome</keyword>
<dbReference type="PANTHER" id="PTHR44094:SF8">
    <property type="entry name" value="DNAJ HEAT SHOCK N-TERMINAL DOMAIN-CONTAINING PROTEIN-RELATED"/>
    <property type="match status" value="1"/>
</dbReference>
<dbReference type="SMART" id="SM00271">
    <property type="entry name" value="DnaJ"/>
    <property type="match status" value="1"/>
</dbReference>
<reference evidence="2 3" key="1">
    <citation type="submission" date="2015-10" db="EMBL/GenBank/DDBJ databases">
        <title>Genome analyses suggest a sexual origin of heterokaryosis in a supposedly ancient asexual fungus.</title>
        <authorList>
            <person name="Ropars J."/>
            <person name="Sedzielewska K."/>
            <person name="Noel J."/>
            <person name="Charron P."/>
            <person name="Farinelli L."/>
            <person name="Marton T."/>
            <person name="Kruger M."/>
            <person name="Pelin A."/>
            <person name="Brachmann A."/>
            <person name="Corradi N."/>
        </authorList>
    </citation>
    <scope>NUCLEOTIDE SEQUENCE [LARGE SCALE GENOMIC DNA]</scope>
    <source>
        <strain evidence="2 3">A4</strain>
    </source>
</reference>
<dbReference type="PRINTS" id="PR00625">
    <property type="entry name" value="JDOMAIN"/>
</dbReference>